<feature type="active site" description="Proton acceptor 1" evidence="7">
    <location>
        <position position="384"/>
    </location>
</feature>
<evidence type="ECO:0000256" key="7">
    <source>
        <dbReference type="PIRSR" id="PIRSR601548-11"/>
    </source>
</evidence>
<keyword evidence="2" id="KW-0732">Signal</keyword>
<feature type="active site" description="Proton acceptor 1" evidence="5">
    <location>
        <position position="1037"/>
    </location>
</feature>
<keyword evidence="14" id="KW-0645">Protease</keyword>
<dbReference type="KEGG" id="tnl:113500811"/>
<keyword evidence="14" id="KW-0482">Metalloprotease</keyword>
<feature type="binding site" evidence="8">
    <location>
        <position position="1175"/>
    </location>
    <ligand>
        <name>chloride</name>
        <dbReference type="ChEBI" id="CHEBI:17996"/>
        <label>1</label>
    </ligand>
</feature>
<keyword evidence="9 14" id="KW-0862">Zinc</keyword>
<feature type="glycosylation site" description="N-linked (GlcNAc...) asparagine" evidence="11">
    <location>
        <position position="806"/>
    </location>
</feature>
<feature type="binding site" evidence="9">
    <location>
        <position position="1040"/>
    </location>
    <ligand>
        <name>Zn(2+)</name>
        <dbReference type="ChEBI" id="CHEBI:29105"/>
        <label>1</label>
        <note>catalytic</note>
    </ligand>
</feature>
<dbReference type="PRINTS" id="PR00791">
    <property type="entry name" value="PEPDIPTASEA"/>
</dbReference>
<evidence type="ECO:0000256" key="8">
    <source>
        <dbReference type="PIRSR" id="PIRSR601548-2"/>
    </source>
</evidence>
<evidence type="ECO:0000256" key="2">
    <source>
        <dbReference type="ARBA" id="ARBA00022729"/>
    </source>
</evidence>
<accession>A0A7E5WA36</accession>
<feature type="active site" description="Proton acceptor 2" evidence="7">
    <location>
        <position position="1037"/>
    </location>
</feature>
<dbReference type="OrthoDB" id="10029630at2759"/>
<feature type="disulfide bond" evidence="13">
    <location>
        <begin position="1601"/>
        <end position="1609"/>
    </location>
</feature>
<dbReference type="GO" id="GO:0005615">
    <property type="term" value="C:extracellular space"/>
    <property type="evidence" value="ECO:0007669"/>
    <property type="project" value="TreeGrafter"/>
</dbReference>
<feature type="glycosylation site" description="N-linked (GlcNAc...) asparagine" evidence="6">
    <location>
        <position position="722"/>
    </location>
</feature>
<evidence type="ECO:0000256" key="12">
    <source>
        <dbReference type="PIRSR" id="PIRSR601548-8"/>
    </source>
</evidence>
<evidence type="ECO:0000256" key="13">
    <source>
        <dbReference type="PROSITE-ProRule" id="PRU01355"/>
    </source>
</evidence>
<feature type="binding site" evidence="9">
    <location>
        <position position="1036"/>
    </location>
    <ligand>
        <name>Zn(2+)</name>
        <dbReference type="ChEBI" id="CHEBI:29105"/>
        <label>1</label>
        <note>catalytic</note>
    </ligand>
</feature>
<name>A0A7E5WA36_TRINI</name>
<reference evidence="17" key="1">
    <citation type="submission" date="2025-08" db="UniProtKB">
        <authorList>
            <consortium name="RefSeq"/>
        </authorList>
    </citation>
    <scope>IDENTIFICATION</scope>
</reference>
<feature type="disulfide bond" evidence="13">
    <location>
        <begin position="150"/>
        <end position="158"/>
    </location>
</feature>
<evidence type="ECO:0000256" key="3">
    <source>
        <dbReference type="ARBA" id="ARBA00023157"/>
    </source>
</evidence>
<dbReference type="Proteomes" id="UP000322000">
    <property type="component" value="Chromosome 14"/>
</dbReference>
<keyword evidence="4 6" id="KW-0325">Glycoprotein</keyword>
<evidence type="ECO:0000256" key="14">
    <source>
        <dbReference type="RuleBase" id="RU361144"/>
    </source>
</evidence>
<keyword evidence="3 10" id="KW-1015">Disulfide bond</keyword>
<dbReference type="SUPFAM" id="SSF55486">
    <property type="entry name" value="Metalloproteases ('zincins'), catalytic domain"/>
    <property type="match status" value="3"/>
</dbReference>
<dbReference type="PROSITE" id="PS52011">
    <property type="entry name" value="PEPTIDASE_M2"/>
    <property type="match status" value="3"/>
</dbReference>
<dbReference type="GO" id="GO:0008241">
    <property type="term" value="F:peptidyl-dipeptidase activity"/>
    <property type="evidence" value="ECO:0007669"/>
    <property type="project" value="InterPro"/>
</dbReference>
<protein>
    <recommendedName>
        <fullName evidence="14">Angiotensin-converting enzyme</fullName>
        <ecNumber evidence="14">3.4.-.-</ecNumber>
    </recommendedName>
</protein>
<dbReference type="InterPro" id="IPR001548">
    <property type="entry name" value="Peptidase_M2"/>
</dbReference>
<dbReference type="InParanoid" id="A0A7E5WA36"/>
<feature type="disulfide bond" evidence="10 13">
    <location>
        <begin position="1005"/>
        <end position="1023"/>
    </location>
</feature>
<dbReference type="PANTHER" id="PTHR10514:SF44">
    <property type="entry name" value="ANGIOTENSIN-CONVERTING ENZYME-RELATED"/>
    <property type="match status" value="1"/>
</dbReference>
<dbReference type="GO" id="GO:0008237">
    <property type="term" value="F:metallopeptidase activity"/>
    <property type="evidence" value="ECO:0007669"/>
    <property type="project" value="UniProtKB-KW"/>
</dbReference>
<dbReference type="GO" id="GO:0006508">
    <property type="term" value="P:proteolysis"/>
    <property type="evidence" value="ECO:0007669"/>
    <property type="project" value="UniProtKB-KW"/>
</dbReference>
<evidence type="ECO:0000256" key="9">
    <source>
        <dbReference type="PIRSR" id="PIRSR601548-3"/>
    </source>
</evidence>
<feature type="binding site" evidence="12">
    <location>
        <position position="1040"/>
    </location>
    <ligand>
        <name>Zn(2+)</name>
        <dbReference type="ChEBI" id="CHEBI:29105"/>
        <label>2</label>
        <note>catalytic</note>
    </ligand>
</feature>
<feature type="binding site" evidence="12">
    <location>
        <position position="1036"/>
    </location>
    <ligand>
        <name>Zn(2+)</name>
        <dbReference type="ChEBI" id="CHEBI:29105"/>
        <label>2</label>
        <note>catalytic</note>
    </ligand>
</feature>
<evidence type="ECO:0000256" key="10">
    <source>
        <dbReference type="PIRSR" id="PIRSR601548-4"/>
    </source>
</evidence>
<feature type="active site" description="Proton donor 2" evidence="7">
    <location>
        <position position="1166"/>
    </location>
</feature>
<feature type="disulfide bond" evidence="13">
    <location>
        <begin position="802"/>
        <end position="810"/>
    </location>
</feature>
<feature type="binding site" evidence="9">
    <location>
        <position position="1064"/>
    </location>
    <ligand>
        <name>Zn(2+)</name>
        <dbReference type="ChEBI" id="CHEBI:29105"/>
        <label>1</label>
        <note>catalytic</note>
    </ligand>
</feature>
<comment type="similarity">
    <text evidence="1 13 14">Belongs to the peptidase M2 family.</text>
</comment>
<dbReference type="RefSeq" id="XP_026737510.1">
    <property type="nucleotide sequence ID" value="XM_026881709.1"/>
</dbReference>
<dbReference type="GO" id="GO:0005886">
    <property type="term" value="C:plasma membrane"/>
    <property type="evidence" value="ECO:0007669"/>
    <property type="project" value="TreeGrafter"/>
</dbReference>
<evidence type="ECO:0000256" key="15">
    <source>
        <dbReference type="SAM" id="MobiDB-lite"/>
    </source>
</evidence>
<feature type="binding site" evidence="12">
    <location>
        <position position="1064"/>
    </location>
    <ligand>
        <name>Zn(2+)</name>
        <dbReference type="ChEBI" id="CHEBI:29105"/>
        <label>2</label>
        <note>catalytic</note>
    </ligand>
</feature>
<dbReference type="GO" id="GO:0004180">
    <property type="term" value="F:carboxypeptidase activity"/>
    <property type="evidence" value="ECO:0007669"/>
    <property type="project" value="UniProtKB-KW"/>
</dbReference>
<feature type="disulfide bond" evidence="13">
    <location>
        <begin position="352"/>
        <end position="370"/>
    </location>
</feature>
<evidence type="ECO:0000256" key="5">
    <source>
        <dbReference type="PIRSR" id="PIRSR601548-1"/>
    </source>
</evidence>
<feature type="active site" description="Proton donor 1" evidence="7">
    <location>
        <position position="513"/>
    </location>
</feature>
<keyword evidence="14" id="KW-0121">Carboxypeptidase</keyword>
<feature type="disulfide bond" evidence="10 13">
    <location>
        <begin position="1191"/>
        <end position="1209"/>
    </location>
</feature>
<proteinExistence type="inferred from homology"/>
<feature type="glycosylation site" description="N-linked (GlcNAc...) asparagine; partial" evidence="6">
    <location>
        <position position="805"/>
    </location>
</feature>
<feature type="disulfide bond" evidence="13">
    <location>
        <begin position="1803"/>
        <end position="1821"/>
    </location>
</feature>
<dbReference type="Pfam" id="PF01401">
    <property type="entry name" value="Peptidase_M2"/>
    <property type="match status" value="3"/>
</dbReference>
<comment type="caution">
    <text evidence="13">Lacks conserved residue(s) required for the propagation of feature annotation.</text>
</comment>
<evidence type="ECO:0000256" key="1">
    <source>
        <dbReference type="ARBA" id="ARBA00008139"/>
    </source>
</evidence>
<dbReference type="GO" id="GO:0046872">
    <property type="term" value="F:metal ion binding"/>
    <property type="evidence" value="ECO:0007669"/>
    <property type="project" value="UniProtKB-KW"/>
</dbReference>
<organism evidence="16 17">
    <name type="scientific">Trichoplusia ni</name>
    <name type="common">Cabbage looper</name>
    <dbReference type="NCBI Taxonomy" id="7111"/>
    <lineage>
        <taxon>Eukaryota</taxon>
        <taxon>Metazoa</taxon>
        <taxon>Ecdysozoa</taxon>
        <taxon>Arthropoda</taxon>
        <taxon>Hexapoda</taxon>
        <taxon>Insecta</taxon>
        <taxon>Pterygota</taxon>
        <taxon>Neoptera</taxon>
        <taxon>Endopterygota</taxon>
        <taxon>Lepidoptera</taxon>
        <taxon>Glossata</taxon>
        <taxon>Ditrysia</taxon>
        <taxon>Noctuoidea</taxon>
        <taxon>Noctuidae</taxon>
        <taxon>Plusiinae</taxon>
        <taxon>Trichoplusia</taxon>
    </lineage>
</organism>
<evidence type="ECO:0000313" key="16">
    <source>
        <dbReference type="Proteomes" id="UP000322000"/>
    </source>
</evidence>
<evidence type="ECO:0000256" key="11">
    <source>
        <dbReference type="PIRSR" id="PIRSR601548-5"/>
    </source>
</evidence>
<feature type="active site" description="Proton donor 1" evidence="5">
    <location>
        <position position="1166"/>
    </location>
</feature>
<keyword evidence="16" id="KW-1185">Reference proteome</keyword>
<evidence type="ECO:0000313" key="17">
    <source>
        <dbReference type="RefSeq" id="XP_026737510.1"/>
    </source>
</evidence>
<feature type="glycosylation site" description="N-linked (GlcNAc...) asparagine; partial" evidence="6">
    <location>
        <position position="1245"/>
    </location>
</feature>
<keyword evidence="14" id="KW-0378">Hydrolase</keyword>
<feature type="disulfide bond" evidence="13">
    <location>
        <begin position="538"/>
        <end position="556"/>
    </location>
</feature>
<dbReference type="CDD" id="cd06461">
    <property type="entry name" value="M2_ACE"/>
    <property type="match status" value="3"/>
</dbReference>
<feature type="binding site" evidence="8">
    <location>
        <position position="877"/>
    </location>
    <ligand>
        <name>chloride</name>
        <dbReference type="ChEBI" id="CHEBI:17996"/>
        <label>1</label>
    </ligand>
</feature>
<evidence type="ECO:0000256" key="6">
    <source>
        <dbReference type="PIRSR" id="PIRSR601548-10"/>
    </source>
</evidence>
<keyword evidence="9 14" id="KW-0479">Metal-binding</keyword>
<dbReference type="PANTHER" id="PTHR10514">
    <property type="entry name" value="ANGIOTENSIN-CONVERTING ENZYME"/>
    <property type="match status" value="1"/>
</dbReference>
<feature type="compositionally biased region" description="Basic and acidic residues" evidence="15">
    <location>
        <begin position="1432"/>
        <end position="1441"/>
    </location>
</feature>
<dbReference type="EC" id="3.4.-.-" evidence="14"/>
<gene>
    <name evidence="17" type="primary">LOC113500811</name>
</gene>
<dbReference type="GeneID" id="113500811"/>
<feature type="region of interest" description="Disordered" evidence="15">
    <location>
        <begin position="1408"/>
        <end position="1465"/>
    </location>
</feature>
<evidence type="ECO:0000256" key="4">
    <source>
        <dbReference type="ARBA" id="ARBA00023180"/>
    </source>
</evidence>
<sequence>MSKLKTMLKIGGGALLVAAIVAVFVVATQGRDPDLEALEHEGREYVFQLDKATGKRRNTVSLAEWAYTSNITKENEDKWIQVRLEQAQEEKRAWEETKMYRWQDFQDFTLRRMFKKYSQLGVSALPDDKYKLLMRSVSGMEANYATAKICSFKDPTKCDLALEPDITELFAKKQDPEELKHLWVEWHKAAGSKARPNFTEYVNLYNEAAKLNDFKDVAEWWQSEYEVDDFEKQLAKLWEDVKPLYQQLHAYVRKRLRDKYGDHIVSARGPIPAHLLGNMWAQTWSNIESFTRPYPDKKEIDISQAMKEQNFTAIKMFQMSDEFFRSLNLTAMPEKFWKNSIIEKPSDREIVCHASAWDFYDGEDFRIKMCTTVNKEHFRTVHHEMGHVQYYLQYRHLPFLFREGANPGFHEAVGDTIALSVSSPKHLRRVGLSTGDAEDEQTEINQLYKMGIDKIVFLPFAYTLDMFRYGVFRGTTPPEDYNCHYWRLREMLQGVEPPVNRTEEDFDAAAKYHVSANVEYARYYVSFIIQFQFHRALCQLAGEYVPEDLNKKLVDCDIYQSIAAGNALSNMLKMGSSKPWPDAMEALTGQRQMKADGLLEYFRPLQEWLTAENQRTGEYIGWEPSKSQYCTAEQRAALSAKEASKPEAKDPAESKQPMVMKIIGELALVGAIASVFVVAARGRAVERAAEEAAGRDYMRTLDEIMSKAKNKLSIASWDYQSNLTKFNEDRLLQISLEQAEENKEYWKDTMSYLWHEYEDLDLKRMFEKYSKLGTSALPEDLNERLINAINSMQSTYAKATICDYNNRTKCDLHVEPEVTNIFATSNDPEELKYTWLEWHKAAGAASKNDFTEYVLMDNEAAKLNGYDSVAEYWLSEYESTDSEEQFASLWMQIKPLYQQIHAYVRRHLRLKYGESVVSARGPIPAHLLGNIWAQTWNNVEKFTRPYPDKPEVDITAALIAQNYTALKMFKTAEEFFTSINLSPMPEIFWEKSIIEKPDDGRELVCHASAWDFFDGEDFRIKQCTTITDAFFKTTHHEMGHIQYYIQYKDQPVIYRAGANPGFHEAVGDVIALSVATPKHLKVMGLLEDGPEDLESNINQLYKMGLEKIVFLPFAYLLDLFRYGVFRGITTTEDYNCHFWQLRESLQGVEPPAPRSEDDFDPAAKYHVSADVEYMRYYISYIIQFQFHRVLCQLAGEYTPGDPNKLLSTCDIYKSAEAGEALGKMLQLGSSRPWPDAMEALTGQRNMDASGVLEYFEPLYDWLKEENKRTGEFVGWEPSTVPYCTAEQRSIMEVSGFNEKLKTYGSAVSSDHFTMNYFFTKHPTMWFQVILVLLTYSSAEPQLDLPPISSTQRNYGGYGLLSSTPASINSPGNQYDVNRNFQYSSARPVSSSQSPGVYSVSSTPYSINPDISNNGYPSLDYGNGRSPSSTSRPYDDRIRDDSIDVNNDPNFRRNDPNFVRNDPNYVGANPYDFNRGGNGNTLDERVPHVNIQQIRDFLTQADDQASKECTNNVAAQWNFETDVTDATQHAALDAQQRYTLFQRGLWEAAQQIPRGVIRDFPTFRQLRLLSIIGPAALPPDQLDRYNRIINDMLAVYNTAEICAYNEPFKCGLHLQPELQHIMSHSRDWDELQHIWTEWRRNTGRRVRDLYEQLVDLTNQAARLNNFTDASAYWMFPYETSNMRQEVDEVWEQVKPLYELLHAYVRRRLREAYGPERISRSAPLPAHILGDMWGQSWSGIVPVTLPYPGKTLVDVTPEMVQQGYTPLTIFQLAEEFFVSMNMSAMPHDFWALSALQQPTDRHIHCQPSAWDFCNRHDYRIKMCTHVDMKDLVTAHHEMAHIEYFLAYRNLPKVFRDGANPGFHEAIGETIALSVSSPRHLQTLGLVQRSVDDTAHDINYLFTQAMDKLAFLPFALVMDRWRWDVFTGDVRKEQYNCHWWRLREQYQGIKPPVLRSELDFDPGSKYHIPANIPYIR</sequence>